<proteinExistence type="predicted"/>
<gene>
    <name evidence="1" type="ORF">IM720_02700</name>
</gene>
<dbReference type="Gene3D" id="3.30.565.10">
    <property type="entry name" value="Histidine kinase-like ATPase, C-terminal domain"/>
    <property type="match status" value="1"/>
</dbReference>
<organism evidence="1 2">
    <name type="scientific">Pseudomonas fluorescens</name>
    <dbReference type="NCBI Taxonomy" id="294"/>
    <lineage>
        <taxon>Bacteria</taxon>
        <taxon>Pseudomonadati</taxon>
        <taxon>Pseudomonadota</taxon>
        <taxon>Gammaproteobacteria</taxon>
        <taxon>Pseudomonadales</taxon>
        <taxon>Pseudomonadaceae</taxon>
        <taxon>Pseudomonas</taxon>
    </lineage>
</organism>
<keyword evidence="1" id="KW-0547">Nucleotide-binding</keyword>
<accession>A0A7M2JB06</accession>
<dbReference type="EMBL" id="CP063233">
    <property type="protein sequence ID" value="QOU05658.1"/>
    <property type="molecule type" value="Genomic_DNA"/>
</dbReference>
<reference evidence="1 2" key="1">
    <citation type="submission" date="2020-10" db="EMBL/GenBank/DDBJ databases">
        <title>Complete genome sequence of a novel Pseudomonas fluorescens strain isolated from the flower of kumarahou (Pomaderris kumeraho).</title>
        <authorList>
            <person name="Summers M.C."/>
            <person name="Nowak V."/>
            <person name="Fairhurst M.J."/>
            <person name="Owen J.G."/>
            <person name="Gerth M.L."/>
            <person name="Patrick W.M."/>
        </authorList>
    </citation>
    <scope>NUCLEOTIDE SEQUENCE [LARGE SCALE GENOMIC DNA]</scope>
    <source>
        <strain evidence="1 2">KF1</strain>
    </source>
</reference>
<keyword evidence="1" id="KW-0067">ATP-binding</keyword>
<evidence type="ECO:0000313" key="1">
    <source>
        <dbReference type="EMBL" id="QOU05658.1"/>
    </source>
</evidence>
<name>A0A7M2JB06_PSEFL</name>
<dbReference type="InterPro" id="IPR036890">
    <property type="entry name" value="HATPase_C_sf"/>
</dbReference>
<sequence>MPVIRKQEFDVIDGTPEKRLFLSIISDYNLKTSLCELIDNAIDIWMANQKKTEIEIQITLDAERQIITIKDNAGGVPKEKLRLLIAPGASGNKYNQEFIGIFGVGGKRAGVALGEHVEIRTRHKRGGSYQIDISNDWMVTDDWNLSAYEISDISPNSTIIEISKVRQAFNDADIVEMKSHIASTYSYFIAQGCIISVNKEKMESKLYDNWAYPPGYEPQNADLEIDITAEAKLRVEITAGLILDREPENENYGVYIYCNNRLIVKEMRSRDVGYFVTAEAGVPHPDASLCRVIINLNGPAEIMPWNSSKSSINTNHPSFLAIRPTLIALVSHFSSLSRRLKDDWHSNVYQYTEGFVQELDAAAIANNKKLVLPPLPRTRKIARILEILARNKKKIYDQPWTLGLVEAIGLVEIIFKQKLETKNRAALILLDSNFEISLKEYIVNSPDLFPVNIYNDGKISKLFRSRSEVIEEVIKVTPIPQVVLGKVNYYYNLRNKLIHERATVSITDAQVKDYQKTIEDILKLLFGVRF</sequence>
<protein>
    <submittedName>
        <fullName evidence="1">ATP-binding protein</fullName>
    </submittedName>
</protein>
<dbReference type="Pfam" id="PF13589">
    <property type="entry name" value="HATPase_c_3"/>
    <property type="match status" value="1"/>
</dbReference>
<dbReference type="SUPFAM" id="SSF55874">
    <property type="entry name" value="ATPase domain of HSP90 chaperone/DNA topoisomerase II/histidine kinase"/>
    <property type="match status" value="1"/>
</dbReference>
<dbReference type="Proteomes" id="UP000593833">
    <property type="component" value="Chromosome"/>
</dbReference>
<dbReference type="AlphaFoldDB" id="A0A7M2JB06"/>
<dbReference type="RefSeq" id="WP_193690076.1">
    <property type="nucleotide sequence ID" value="NZ_CP063233.1"/>
</dbReference>
<evidence type="ECO:0000313" key="2">
    <source>
        <dbReference type="Proteomes" id="UP000593833"/>
    </source>
</evidence>
<dbReference type="GO" id="GO:0005524">
    <property type="term" value="F:ATP binding"/>
    <property type="evidence" value="ECO:0007669"/>
    <property type="project" value="UniProtKB-KW"/>
</dbReference>